<evidence type="ECO:0000313" key="2">
    <source>
        <dbReference type="Proteomes" id="UP000664360"/>
    </source>
</evidence>
<gene>
    <name evidence="1" type="ORF">DOK79_002030</name>
</gene>
<organism evidence="1 2">
    <name type="scientific">Candidatus Enterococcus mangumiae</name>
    <dbReference type="NCBI Taxonomy" id="2230878"/>
    <lineage>
        <taxon>Bacteria</taxon>
        <taxon>Bacillati</taxon>
        <taxon>Bacillota</taxon>
        <taxon>Bacilli</taxon>
        <taxon>Lactobacillales</taxon>
        <taxon>Enterococcaceae</taxon>
        <taxon>Enterococcus</taxon>
    </lineage>
</organism>
<sequence>MLITKKWMDRLTRPYRSQGMVRCLAESQSMDSISSKVILLINEKNVTILFLNFFQTKVIDHLTYERAEIEKEDVALGGGLSVVWRFSAGGKKWRFRIIKKIIPLGDEQREFLMQIQ</sequence>
<accession>A0ABZ2T195</accession>
<evidence type="ECO:0008006" key="3">
    <source>
        <dbReference type="Google" id="ProtNLM"/>
    </source>
</evidence>
<dbReference type="RefSeq" id="WP_206856630.1">
    <property type="nucleotide sequence ID" value="NZ_CP147250.1"/>
</dbReference>
<keyword evidence="2" id="KW-1185">Reference proteome</keyword>
<protein>
    <recommendedName>
        <fullName evidence="3">YokE-like PH domain-containing protein</fullName>
    </recommendedName>
</protein>
<reference evidence="1 2" key="1">
    <citation type="submission" date="2021-03" db="EMBL/GenBank/DDBJ databases">
        <authorList>
            <person name="Gilmore M.S."/>
            <person name="Schwartzman J."/>
            <person name="Van Tyne D."/>
            <person name="Martin M."/>
            <person name="Earl A.M."/>
            <person name="Manson A.L."/>
            <person name="Straub T."/>
            <person name="Salamzade R."/>
            <person name="Saavedra J."/>
            <person name="Lebreton F."/>
            <person name="Prichula J."/>
            <person name="Schaufler K."/>
            <person name="Gaca A."/>
            <person name="Sgardioli B."/>
            <person name="Wagenaar J."/>
            <person name="Strong T."/>
        </authorList>
    </citation>
    <scope>NUCLEOTIDE SEQUENCE [LARGE SCALE GENOMIC DNA]</scope>
    <source>
        <strain evidence="1 2">DIV1094</strain>
    </source>
</reference>
<name>A0ABZ2T195_9ENTE</name>
<proteinExistence type="predicted"/>
<evidence type="ECO:0000313" key="1">
    <source>
        <dbReference type="EMBL" id="WYJ80466.1"/>
    </source>
</evidence>
<reference evidence="1 2" key="2">
    <citation type="submission" date="2024-03" db="EMBL/GenBank/DDBJ databases">
        <title>The Genome Sequence of Enterococcus sp. DIV1094.</title>
        <authorList>
            <consortium name="The Broad Institute Genomics Platform"/>
            <consortium name="The Broad Institute Microbial Omics Core"/>
            <consortium name="The Broad Institute Genomic Center for Infectious Diseases"/>
            <person name="Earl A."/>
            <person name="Manson A."/>
            <person name="Gilmore M."/>
            <person name="Schwartman J."/>
            <person name="Shea T."/>
            <person name="Abouelleil A."/>
            <person name="Cao P."/>
            <person name="Chapman S."/>
            <person name="Cusick C."/>
            <person name="Young S."/>
            <person name="Neafsey D."/>
            <person name="Nusbaum C."/>
            <person name="Birren B."/>
        </authorList>
    </citation>
    <scope>NUCLEOTIDE SEQUENCE [LARGE SCALE GENOMIC DNA]</scope>
    <source>
        <strain evidence="1 2">DIV1094</strain>
    </source>
</reference>
<dbReference type="EMBL" id="CP147250">
    <property type="protein sequence ID" value="WYJ80466.1"/>
    <property type="molecule type" value="Genomic_DNA"/>
</dbReference>
<dbReference type="Proteomes" id="UP000664360">
    <property type="component" value="Chromosome"/>
</dbReference>